<dbReference type="Proteomes" id="UP000306753">
    <property type="component" value="Unassembled WGS sequence"/>
</dbReference>
<feature type="compositionally biased region" description="Polar residues" evidence="1">
    <location>
        <begin position="31"/>
        <end position="42"/>
    </location>
</feature>
<dbReference type="AlphaFoldDB" id="A0A5R9QGT9"/>
<feature type="region of interest" description="Disordered" evidence="1">
    <location>
        <begin position="1"/>
        <end position="44"/>
    </location>
</feature>
<evidence type="ECO:0000313" key="3">
    <source>
        <dbReference type="Proteomes" id="UP000306753"/>
    </source>
</evidence>
<dbReference type="InterPro" id="IPR009468">
    <property type="entry name" value="DUF1090"/>
</dbReference>
<dbReference type="Pfam" id="PF06476">
    <property type="entry name" value="DUF1090"/>
    <property type="match status" value="1"/>
</dbReference>
<feature type="compositionally biased region" description="Basic residues" evidence="1">
    <location>
        <begin position="8"/>
        <end position="21"/>
    </location>
</feature>
<accession>A0A5R9QGT9</accession>
<evidence type="ECO:0000256" key="1">
    <source>
        <dbReference type="SAM" id="MobiDB-lite"/>
    </source>
</evidence>
<keyword evidence="3" id="KW-1185">Reference proteome</keyword>
<gene>
    <name evidence="2" type="ORF">DN820_05115</name>
</gene>
<name>A0A5R9QGT9_9GAMM</name>
<evidence type="ECO:0000313" key="2">
    <source>
        <dbReference type="EMBL" id="TLX64424.1"/>
    </source>
</evidence>
<comment type="caution">
    <text evidence="2">The sequence shown here is derived from an EMBL/GenBank/DDBJ whole genome shotgun (WGS) entry which is preliminary data.</text>
</comment>
<proteinExistence type="predicted"/>
<organism evidence="2 3">
    <name type="scientific">Stutzerimonas nosocomialis</name>
    <dbReference type="NCBI Taxonomy" id="1056496"/>
    <lineage>
        <taxon>Bacteria</taxon>
        <taxon>Pseudomonadati</taxon>
        <taxon>Pseudomonadota</taxon>
        <taxon>Gammaproteobacteria</taxon>
        <taxon>Pseudomonadales</taxon>
        <taxon>Pseudomonadaceae</taxon>
        <taxon>Stutzerimonas</taxon>
    </lineage>
</organism>
<protein>
    <submittedName>
        <fullName evidence="2">DUF1090 domain-containing protein</fullName>
    </submittedName>
</protein>
<reference evidence="2 3" key="1">
    <citation type="journal article" date="2017" name="Eur. J. Clin. Microbiol. Infect. Dis.">
        <title>Uncommonly isolated clinical Pseudomonas: identification and phylogenetic assignation.</title>
        <authorList>
            <person name="Mulet M."/>
            <person name="Gomila M."/>
            <person name="Ramirez A."/>
            <person name="Cardew S."/>
            <person name="Moore E.R."/>
            <person name="Lalucat J."/>
            <person name="Garcia-Valdes E."/>
        </authorList>
    </citation>
    <scope>NUCLEOTIDE SEQUENCE [LARGE SCALE GENOMIC DNA]</scope>
    <source>
        <strain evidence="2 3">SD129</strain>
    </source>
</reference>
<dbReference type="EMBL" id="QLAG01000005">
    <property type="protein sequence ID" value="TLX64424.1"/>
    <property type="molecule type" value="Genomic_DNA"/>
</dbReference>
<sequence>MRSSTSRRSPRWRRGWGRRASRASERGTSRPNGSRQSSTSIGNPFMPYRRLSTLFAASLFISATLPAKARTESCSAQRQGISEQLHQARLLGDRVTQTELEARLKALNVRCRGMQPLQANRLAIEQANQLVRQREAQLREALADGDAGRIELRQRQLDTARRWLEAARKGTVSQ</sequence>